<dbReference type="PANTHER" id="PTHR35271">
    <property type="entry name" value="ABC TRANSPORTER, SUBSTRATE-BINDING LIPOPROTEIN-RELATED"/>
    <property type="match status" value="1"/>
</dbReference>
<accession>A0A1M6UBY5</accession>
<evidence type="ECO:0000313" key="2">
    <source>
        <dbReference type="Proteomes" id="UP000183208"/>
    </source>
</evidence>
<dbReference type="AlphaFoldDB" id="A0A1M6UBY5"/>
<dbReference type="EMBL" id="FNTI01000001">
    <property type="protein sequence ID" value="SEC43970.1"/>
    <property type="molecule type" value="Genomic_DNA"/>
</dbReference>
<sequence>MKRREVITLLGGAAVAWPLVARGQQPTIPVIGFLSNSSPDNSASRATAFRQGLKEASYVEGQSVAIEYRWVEGHYEQLTALAVELVQRRVAVIAADGINPAIAAKAATSTIPIVFVTGSDPVKHSLVASLNRPGGNVTGISVLTVGLVAKRLEVLCEVIPAVSTIGLLVNPTQATTELQLRAMQDAARSLGRQIVVLNASSDSDIDAAFAKLVQQKAGGLVVGSDGFITGHAKQLAALAARHMIPAIVEWREFAAAGGLMSYGPSEADAFRQAGVYTGRILKGEKPADLPVQQSTKVELVINLKTAKALGLTMPLPLLGRADEVIE</sequence>
<dbReference type="CDD" id="cd06325">
    <property type="entry name" value="PBP1_ABC_unchar_transporter"/>
    <property type="match status" value="1"/>
</dbReference>
<organism evidence="1 2">
    <name type="scientific">Bradyrhizobium lablabi</name>
    <dbReference type="NCBI Taxonomy" id="722472"/>
    <lineage>
        <taxon>Bacteria</taxon>
        <taxon>Pseudomonadati</taxon>
        <taxon>Pseudomonadota</taxon>
        <taxon>Alphaproteobacteria</taxon>
        <taxon>Hyphomicrobiales</taxon>
        <taxon>Nitrobacteraceae</taxon>
        <taxon>Bradyrhizobium</taxon>
    </lineage>
</organism>
<dbReference type="RefSeq" id="WP_074817234.1">
    <property type="nucleotide sequence ID" value="NZ_FNTI01000001.1"/>
</dbReference>
<dbReference type="OrthoDB" id="7342842at2"/>
<reference evidence="1 2" key="1">
    <citation type="submission" date="2016-10" db="EMBL/GenBank/DDBJ databases">
        <authorList>
            <person name="de Groot N.N."/>
        </authorList>
    </citation>
    <scope>NUCLEOTIDE SEQUENCE [LARGE SCALE GENOMIC DNA]</scope>
    <source>
        <strain evidence="1 2">GAS522</strain>
    </source>
</reference>
<evidence type="ECO:0000313" key="1">
    <source>
        <dbReference type="EMBL" id="SEC43970.1"/>
    </source>
</evidence>
<dbReference type="Pfam" id="PF04392">
    <property type="entry name" value="ABC_sub_bind"/>
    <property type="match status" value="1"/>
</dbReference>
<dbReference type="InterPro" id="IPR007487">
    <property type="entry name" value="ABC_transpt-TYRBP-like"/>
</dbReference>
<dbReference type="Proteomes" id="UP000183208">
    <property type="component" value="Unassembled WGS sequence"/>
</dbReference>
<gene>
    <name evidence="1" type="ORF">SAMN05444171_1415</name>
</gene>
<proteinExistence type="predicted"/>
<name>A0A1M6UBY5_9BRAD</name>
<dbReference type="Gene3D" id="3.40.50.2300">
    <property type="match status" value="2"/>
</dbReference>
<protein>
    <submittedName>
        <fullName evidence="1">Putative ABC transport system substrate-binding protein</fullName>
    </submittedName>
</protein>
<dbReference type="PANTHER" id="PTHR35271:SF1">
    <property type="entry name" value="ABC TRANSPORTER, SUBSTRATE-BINDING LIPOPROTEIN"/>
    <property type="match status" value="1"/>
</dbReference>
<dbReference type="SUPFAM" id="SSF53822">
    <property type="entry name" value="Periplasmic binding protein-like I"/>
    <property type="match status" value="1"/>
</dbReference>
<dbReference type="InterPro" id="IPR028082">
    <property type="entry name" value="Peripla_BP_I"/>
</dbReference>